<dbReference type="EMBL" id="CABR01000147">
    <property type="protein sequence ID" value="CBI11507.1"/>
    <property type="molecule type" value="Genomic_DNA"/>
</dbReference>
<name>E6QW84_9ZZZZ</name>
<proteinExistence type="predicted"/>
<reference evidence="1" key="1">
    <citation type="submission" date="2009-10" db="EMBL/GenBank/DDBJ databases">
        <title>Diversity of trophic interactions inside an arsenic-rich microbial ecosystem.</title>
        <authorList>
            <person name="Bertin P.N."/>
            <person name="Heinrich-Salmeron A."/>
            <person name="Pelletier E."/>
            <person name="Goulhen-Chollet F."/>
            <person name="Arsene-Ploetze F."/>
            <person name="Gallien S."/>
            <person name="Calteau A."/>
            <person name="Vallenet D."/>
            <person name="Casiot C."/>
            <person name="Chane-Woon-Ming B."/>
            <person name="Giloteaux L."/>
            <person name="Barakat M."/>
            <person name="Bonnefoy V."/>
            <person name="Bruneel O."/>
            <person name="Chandler M."/>
            <person name="Cleiss J."/>
            <person name="Duran R."/>
            <person name="Elbaz-Poulichet F."/>
            <person name="Fonknechten N."/>
            <person name="Lauga B."/>
            <person name="Mornico D."/>
            <person name="Ortet P."/>
            <person name="Schaeffer C."/>
            <person name="Siguier P."/>
            <person name="Alexander Thil Smith A."/>
            <person name="Van Dorsselaer A."/>
            <person name="Weissenbach J."/>
            <person name="Medigue C."/>
            <person name="Le Paslier D."/>
        </authorList>
    </citation>
    <scope>NUCLEOTIDE SEQUENCE</scope>
</reference>
<comment type="caution">
    <text evidence="1">The sequence shown here is derived from an EMBL/GenBank/DDBJ whole genome shotgun (WGS) entry which is preliminary data.</text>
</comment>
<sequence length="67" mass="7939">MDKEAIKNFIYWLENANDEELRIRREEIMLAYQKVSSKEGRADINLAKRLYDEEILARLALTSKKHG</sequence>
<accession>E6QW84</accession>
<gene>
    <name evidence="1" type="ORF">CARN7_2338</name>
</gene>
<evidence type="ECO:0000313" key="1">
    <source>
        <dbReference type="EMBL" id="CBI11507.1"/>
    </source>
</evidence>
<organism evidence="1">
    <name type="scientific">mine drainage metagenome</name>
    <dbReference type="NCBI Taxonomy" id="410659"/>
    <lineage>
        <taxon>unclassified sequences</taxon>
        <taxon>metagenomes</taxon>
        <taxon>ecological metagenomes</taxon>
    </lineage>
</organism>
<dbReference type="AlphaFoldDB" id="E6QW84"/>
<protein>
    <submittedName>
        <fullName evidence="1">Uncharacterized protein</fullName>
    </submittedName>
</protein>